<dbReference type="PRINTS" id="PR00449">
    <property type="entry name" value="RASTRNSFRMNG"/>
</dbReference>
<dbReference type="NCBIfam" id="TIGR00231">
    <property type="entry name" value="small_GTP"/>
    <property type="match status" value="1"/>
</dbReference>
<dbReference type="EMBL" id="KB932205">
    <property type="protein sequence ID" value="KCV69838.1"/>
    <property type="molecule type" value="Genomic_DNA"/>
</dbReference>
<evidence type="ECO:0000313" key="5">
    <source>
        <dbReference type="Proteomes" id="UP000030693"/>
    </source>
</evidence>
<dbReference type="GO" id="GO:0003924">
    <property type="term" value="F:GTPase activity"/>
    <property type="evidence" value="ECO:0007669"/>
    <property type="project" value="InterPro"/>
</dbReference>
<name>A0A058Z7D3_FONAL</name>
<dbReference type="AlphaFoldDB" id="A0A058Z7D3"/>
<dbReference type="STRING" id="691883.A0A058Z7D3"/>
<gene>
    <name evidence="4" type="ORF">H696_03311</name>
</gene>
<evidence type="ECO:0000256" key="2">
    <source>
        <dbReference type="ARBA" id="ARBA00023134"/>
    </source>
</evidence>
<dbReference type="GO" id="GO:0007165">
    <property type="term" value="P:signal transduction"/>
    <property type="evidence" value="ECO:0007669"/>
    <property type="project" value="InterPro"/>
</dbReference>
<dbReference type="OMA" id="LFREVIC"/>
<evidence type="ECO:0000256" key="3">
    <source>
        <dbReference type="SAM" id="MobiDB-lite"/>
    </source>
</evidence>
<feature type="region of interest" description="Disordered" evidence="3">
    <location>
        <begin position="130"/>
        <end position="199"/>
    </location>
</feature>
<dbReference type="InterPro" id="IPR020849">
    <property type="entry name" value="Small_GTPase_Ras-type"/>
</dbReference>
<feature type="compositionally biased region" description="Low complexity" evidence="3">
    <location>
        <begin position="139"/>
        <end position="168"/>
    </location>
</feature>
<dbReference type="GO" id="GO:0016020">
    <property type="term" value="C:membrane"/>
    <property type="evidence" value="ECO:0007669"/>
    <property type="project" value="InterPro"/>
</dbReference>
<keyword evidence="2" id="KW-0342">GTP-binding</keyword>
<dbReference type="GO" id="GO:0005525">
    <property type="term" value="F:GTP binding"/>
    <property type="evidence" value="ECO:0007669"/>
    <property type="project" value="UniProtKB-KW"/>
</dbReference>
<dbReference type="PROSITE" id="PS51419">
    <property type="entry name" value="RAB"/>
    <property type="match status" value="1"/>
</dbReference>
<protein>
    <recommendedName>
        <fullName evidence="6">Ras family, other</fullName>
    </recommendedName>
</protein>
<dbReference type="SUPFAM" id="SSF52540">
    <property type="entry name" value="P-loop containing nucleoside triphosphate hydrolases"/>
    <property type="match status" value="1"/>
</dbReference>
<dbReference type="PROSITE" id="PS51421">
    <property type="entry name" value="RAS"/>
    <property type="match status" value="1"/>
</dbReference>
<dbReference type="Pfam" id="PF00071">
    <property type="entry name" value="Ras"/>
    <property type="match status" value="1"/>
</dbReference>
<dbReference type="SMART" id="SM00174">
    <property type="entry name" value="RHO"/>
    <property type="match status" value="1"/>
</dbReference>
<dbReference type="SMART" id="SM00175">
    <property type="entry name" value="RAB"/>
    <property type="match status" value="1"/>
</dbReference>
<dbReference type="InterPro" id="IPR005225">
    <property type="entry name" value="Small_GTP-bd"/>
</dbReference>
<evidence type="ECO:0008006" key="6">
    <source>
        <dbReference type="Google" id="ProtNLM"/>
    </source>
</evidence>
<evidence type="ECO:0000256" key="1">
    <source>
        <dbReference type="ARBA" id="ARBA00022741"/>
    </source>
</evidence>
<dbReference type="InterPro" id="IPR001806">
    <property type="entry name" value="Small_GTPase"/>
</dbReference>
<dbReference type="InterPro" id="IPR027417">
    <property type="entry name" value="P-loop_NTPase"/>
</dbReference>
<organism evidence="4">
    <name type="scientific">Fonticula alba</name>
    <name type="common">Slime mold</name>
    <dbReference type="NCBI Taxonomy" id="691883"/>
    <lineage>
        <taxon>Eukaryota</taxon>
        <taxon>Rotosphaerida</taxon>
        <taxon>Fonticulaceae</taxon>
        <taxon>Fonticula</taxon>
    </lineage>
</organism>
<dbReference type="Proteomes" id="UP000030693">
    <property type="component" value="Unassembled WGS sequence"/>
</dbReference>
<dbReference type="PANTHER" id="PTHR24070">
    <property type="entry name" value="RAS, DI-RAS, AND RHEB FAMILY MEMBERS OF SMALL GTPASE SUPERFAMILY"/>
    <property type="match status" value="1"/>
</dbReference>
<dbReference type="eggNOG" id="KOG0395">
    <property type="taxonomic scope" value="Eukaryota"/>
</dbReference>
<dbReference type="SMART" id="SM00173">
    <property type="entry name" value="RAS"/>
    <property type="match status" value="1"/>
</dbReference>
<reference evidence="4" key="1">
    <citation type="submission" date="2013-04" db="EMBL/GenBank/DDBJ databases">
        <title>The Genome Sequence of Fonticula alba ATCC 38817.</title>
        <authorList>
            <consortium name="The Broad Institute Genomics Platform"/>
            <person name="Russ C."/>
            <person name="Cuomo C."/>
            <person name="Burger G."/>
            <person name="Gray M.W."/>
            <person name="Holland P.W.H."/>
            <person name="King N."/>
            <person name="Lang F.B.F."/>
            <person name="Roger A.J."/>
            <person name="Ruiz-Trillo I."/>
            <person name="Brown M."/>
            <person name="Walker B."/>
            <person name="Young S."/>
            <person name="Zeng Q."/>
            <person name="Gargeya S."/>
            <person name="Fitzgerald M."/>
            <person name="Haas B."/>
            <person name="Abouelleil A."/>
            <person name="Allen A.W."/>
            <person name="Alvarado L."/>
            <person name="Arachchi H.M."/>
            <person name="Berlin A.M."/>
            <person name="Chapman S.B."/>
            <person name="Gainer-Dewar J."/>
            <person name="Goldberg J."/>
            <person name="Griggs A."/>
            <person name="Gujja S."/>
            <person name="Hansen M."/>
            <person name="Howarth C."/>
            <person name="Imamovic A."/>
            <person name="Ireland A."/>
            <person name="Larimer J."/>
            <person name="McCowan C."/>
            <person name="Murphy C."/>
            <person name="Pearson M."/>
            <person name="Poon T.W."/>
            <person name="Priest M."/>
            <person name="Roberts A."/>
            <person name="Saif S."/>
            <person name="Shea T."/>
            <person name="Sisk P."/>
            <person name="Sykes S."/>
            <person name="Wortman J."/>
            <person name="Nusbaum C."/>
            <person name="Birren B."/>
        </authorList>
    </citation>
    <scope>NUCLEOTIDE SEQUENCE [LARGE SCALE GENOMIC DNA]</scope>
    <source>
        <strain evidence="4">ATCC 38817</strain>
    </source>
</reference>
<dbReference type="OrthoDB" id="5976022at2759"/>
<keyword evidence="5" id="KW-1185">Reference proteome</keyword>
<dbReference type="RefSeq" id="XP_009495444.1">
    <property type="nucleotide sequence ID" value="XM_009497169.1"/>
</dbReference>
<dbReference type="FunFam" id="3.40.50.300:FF:001447">
    <property type="entry name" value="Ras-related protein Rab-1B"/>
    <property type="match status" value="1"/>
</dbReference>
<accession>A0A058Z7D3</accession>
<keyword evidence="1" id="KW-0547">Nucleotide-binding</keyword>
<proteinExistence type="predicted"/>
<dbReference type="Gene3D" id="3.40.50.300">
    <property type="entry name" value="P-loop containing nucleotide triphosphate hydrolases"/>
    <property type="match status" value="1"/>
</dbReference>
<sequence>MLPSGYECVVNITDTAGQQEYTSLRDHQLRHAEGFLLVYSICDATSFDEAKALKEAIERVNEHQTVATPVVLVGNKIDLEADRQVSTRDASAYATELGIPFFETSAKTSHGVEAAFHALITELRKFRAVSNAPPSPEQAADLAQSSAAGSASAGAQGDLSASGSKSSSSGGGRRRGRRGQSGDKGSSSGGSSGKLCILV</sequence>
<dbReference type="GeneID" id="20528036"/>
<evidence type="ECO:0000313" key="4">
    <source>
        <dbReference type="EMBL" id="KCV69838.1"/>
    </source>
</evidence>